<proteinExistence type="predicted"/>
<sequence>MLSTVLAATGFARARRRQRRMAMIRIRGALRERNAIESVALQLDQTDTAWYTMYRSRHIPSFLTTVSLTPDAFDDLLHVFATEYTVLSGPGRRGRPPRIPHKHAVLAMVLHYYTAAVEHKTLQELFGVPPSTFARVLAKAEEALERSLSRIPQASVQWPSIPVQQEWSRLTNEREPLVEGVFSFVDGKNYHVQAPSSADLQNAHYNGWLHSVFVTGCLCFGVDGTIIWARHNCPGSWNDGEVSRQLQARLADERFWVLRWKDYHATEGGRPGPATGGMSFGPPNDE</sequence>
<evidence type="ECO:0000313" key="2">
    <source>
        <dbReference type="EMBL" id="KAF0706752.1"/>
    </source>
</evidence>
<name>A0A6A4Z905_APHAT</name>
<evidence type="ECO:0000256" key="1">
    <source>
        <dbReference type="SAM" id="MobiDB-lite"/>
    </source>
</evidence>
<comment type="caution">
    <text evidence="2">The sequence shown here is derived from an EMBL/GenBank/DDBJ whole genome shotgun (WGS) entry which is preliminary data.</text>
</comment>
<feature type="region of interest" description="Disordered" evidence="1">
    <location>
        <begin position="267"/>
        <end position="286"/>
    </location>
</feature>
<evidence type="ECO:0008006" key="4">
    <source>
        <dbReference type="Google" id="ProtNLM"/>
    </source>
</evidence>
<dbReference type="AlphaFoldDB" id="A0A6A4Z905"/>
<dbReference type="VEuPathDB" id="FungiDB:H257_14504"/>
<dbReference type="EMBL" id="VJMI01019664">
    <property type="protein sequence ID" value="KAF0706752.1"/>
    <property type="molecule type" value="Genomic_DNA"/>
</dbReference>
<protein>
    <recommendedName>
        <fullName evidence="4">DDE Tnp4 domain-containing protein</fullName>
    </recommendedName>
</protein>
<gene>
    <name evidence="2" type="ORF">AaE_013967</name>
</gene>
<evidence type="ECO:0000313" key="3">
    <source>
        <dbReference type="Proteomes" id="UP000469452"/>
    </source>
</evidence>
<dbReference type="Proteomes" id="UP000469452">
    <property type="component" value="Unassembled WGS sequence"/>
</dbReference>
<accession>A0A6A4Z905</accession>
<dbReference type="PANTHER" id="PTHR48471:SF1">
    <property type="entry name" value="DDE TNP4 DOMAIN-CONTAINING PROTEIN"/>
    <property type="match status" value="1"/>
</dbReference>
<reference evidence="2 3" key="1">
    <citation type="submission" date="2019-06" db="EMBL/GenBank/DDBJ databases">
        <title>Genomics analysis of Aphanomyces spp. identifies a new class of oomycete effector associated with host adaptation.</title>
        <authorList>
            <person name="Gaulin E."/>
        </authorList>
    </citation>
    <scope>NUCLEOTIDE SEQUENCE [LARGE SCALE GENOMIC DNA]</scope>
    <source>
        <strain evidence="2 3">E</strain>
    </source>
</reference>
<organism evidence="2 3">
    <name type="scientific">Aphanomyces astaci</name>
    <name type="common">Crayfish plague agent</name>
    <dbReference type="NCBI Taxonomy" id="112090"/>
    <lineage>
        <taxon>Eukaryota</taxon>
        <taxon>Sar</taxon>
        <taxon>Stramenopiles</taxon>
        <taxon>Oomycota</taxon>
        <taxon>Saprolegniomycetes</taxon>
        <taxon>Saprolegniales</taxon>
        <taxon>Verrucalvaceae</taxon>
        <taxon>Aphanomyces</taxon>
    </lineage>
</organism>
<dbReference type="PANTHER" id="PTHR48471">
    <property type="entry name" value="DDE TNP4 DOMAIN-CONTAINING PROTEIN"/>
    <property type="match status" value="1"/>
</dbReference>
<feature type="compositionally biased region" description="Gly residues" evidence="1">
    <location>
        <begin position="269"/>
        <end position="279"/>
    </location>
</feature>